<feature type="domain" description="Prion-inhibition and propagation HeLo" evidence="2">
    <location>
        <begin position="5"/>
        <end position="200"/>
    </location>
</feature>
<dbReference type="OMA" id="HNGDNKG"/>
<proteinExistence type="predicted"/>
<dbReference type="Proteomes" id="UP000177798">
    <property type="component" value="Chromosome 4"/>
</dbReference>
<evidence type="ECO:0000313" key="3">
    <source>
        <dbReference type="EMBL" id="APA08453.1"/>
    </source>
</evidence>
<dbReference type="KEGG" id="ssl:SS1G_02140"/>
<dbReference type="PANTHER" id="PTHR37542">
    <property type="entry name" value="HELO DOMAIN-CONTAINING PROTEIN-RELATED"/>
    <property type="match status" value="1"/>
</dbReference>
<dbReference type="Gene3D" id="1.20.120.1020">
    <property type="entry name" value="Prion-inhibition and propagation, HeLo domain"/>
    <property type="match status" value="1"/>
</dbReference>
<organism evidence="3 4">
    <name type="scientific">Sclerotinia sclerotiorum (strain ATCC 18683 / 1980 / Ss-1)</name>
    <name type="common">White mold</name>
    <name type="synonym">Whetzelinia sclerotiorum</name>
    <dbReference type="NCBI Taxonomy" id="665079"/>
    <lineage>
        <taxon>Eukaryota</taxon>
        <taxon>Fungi</taxon>
        <taxon>Dikarya</taxon>
        <taxon>Ascomycota</taxon>
        <taxon>Pezizomycotina</taxon>
        <taxon>Leotiomycetes</taxon>
        <taxon>Helotiales</taxon>
        <taxon>Sclerotiniaceae</taxon>
        <taxon>Sclerotinia</taxon>
    </lineage>
</organism>
<dbReference type="AlphaFoldDB" id="A0A1D9Q1N8"/>
<accession>A0A1D9Q1N8</accession>
<sequence length="261" mass="29326">MADNVSTAIGLFQFAIDTLGYIQLAREFKDDFETHQLKLDIIQLRLSRWGEIANITQIDNLSKSPNEDPSNLASIMRILEEIHDRLCKARREAEKVQKKLDGNSASTLDPEACIPQDLAKTRARFKNFLNKRKTQITKAHEGLKWVFYKKEHFDKFVANISELIDGLESIMPEGEREKLRSLSNEECKGISKANLEDLKDIVEGSGCDPWLESSVEEELNGRVVGTVINQSGNTGSTVGIHNGDNKGISYGAKSRQNNTFN</sequence>
<name>A0A1D9Q1N8_SCLS1</name>
<dbReference type="InterPro" id="IPR038305">
    <property type="entry name" value="HeLo_sf"/>
</dbReference>
<dbReference type="EMBL" id="CP017817">
    <property type="protein sequence ID" value="APA08453.1"/>
    <property type="molecule type" value="Genomic_DNA"/>
</dbReference>
<reference evidence="4" key="1">
    <citation type="journal article" date="2017" name="Genome Biol. Evol.">
        <title>The complete genome sequence of the phytopathogenic fungus Sclerotinia sclerotiorum reveals insights into the genome architecture of broad host range pathogens.</title>
        <authorList>
            <person name="Derbyshire M."/>
            <person name="Denton-Giles M."/>
            <person name="Hegedus D."/>
            <person name="Seifbarghy S."/>
            <person name="Rollins J."/>
            <person name="van Kan J."/>
            <person name="Seidl M.F."/>
            <person name="Faino L."/>
            <person name="Mbengue M."/>
            <person name="Navaud O."/>
            <person name="Raffaele S."/>
            <person name="Hammond-Kosack K."/>
            <person name="Heard S."/>
            <person name="Oliver R."/>
        </authorList>
    </citation>
    <scope>NUCLEOTIDE SEQUENCE [LARGE SCALE GENOMIC DNA]</scope>
    <source>
        <strain evidence="4">ATCC 18683 / 1980 / Ss-1</strain>
    </source>
</reference>
<gene>
    <name evidence="3" type="ORF">sscle_04g032230</name>
</gene>
<dbReference type="VEuPathDB" id="FungiDB:sscle_04g032230"/>
<dbReference type="PANTHER" id="PTHR37542:SF3">
    <property type="entry name" value="PRION-INHIBITION AND PROPAGATION HELO DOMAIN-CONTAINING PROTEIN"/>
    <property type="match status" value="1"/>
</dbReference>
<dbReference type="OrthoDB" id="20872at2759"/>
<evidence type="ECO:0000259" key="2">
    <source>
        <dbReference type="Pfam" id="PF14479"/>
    </source>
</evidence>
<dbReference type="Pfam" id="PF14479">
    <property type="entry name" value="HeLo"/>
    <property type="match status" value="1"/>
</dbReference>
<feature type="region of interest" description="Disordered" evidence="1">
    <location>
        <begin position="235"/>
        <end position="261"/>
    </location>
</feature>
<protein>
    <recommendedName>
        <fullName evidence="2">Prion-inhibition and propagation HeLo domain-containing protein</fullName>
    </recommendedName>
</protein>
<evidence type="ECO:0000256" key="1">
    <source>
        <dbReference type="SAM" id="MobiDB-lite"/>
    </source>
</evidence>
<dbReference type="RefSeq" id="XP_001595926.1">
    <property type="nucleotide sequence ID" value="XM_001595876.1"/>
</dbReference>
<dbReference type="InterPro" id="IPR029498">
    <property type="entry name" value="HeLo_dom"/>
</dbReference>
<evidence type="ECO:0000313" key="4">
    <source>
        <dbReference type="Proteomes" id="UP000177798"/>
    </source>
</evidence>